<accession>A0AAU7J862</accession>
<reference evidence="1" key="1">
    <citation type="submission" date="2024-05" db="EMBL/GenBank/DDBJ databases">
        <authorList>
            <person name="Kwon M."/>
            <person name="Moon K."/>
        </authorList>
    </citation>
    <scope>NUCLEOTIDE SEQUENCE</scope>
</reference>
<proteinExistence type="predicted"/>
<evidence type="ECO:0000313" key="1">
    <source>
        <dbReference type="EMBL" id="XBN74698.1"/>
    </source>
</evidence>
<sequence length="99" mass="10839">MSDLNEAVVRLEQAYTASMDEEYRDDLRTVLDALSVQTQPSAVADWRIDTSAGGPILVYKDCSVIEGEDARYVLGLIERDQSSVCCGADGIKNIETPKP</sequence>
<reference evidence="1" key="2">
    <citation type="submission" date="2024-06" db="EMBL/GenBank/DDBJ databases">
        <title>Novel bacteriophage MK21 infecting Xanthomonas citri.</title>
        <authorList>
            <person name="Song S.-H."/>
            <person name="Lee A.H."/>
            <person name="Choi K.-M."/>
            <person name="Oh D."/>
            <person name="Park J.-G."/>
        </authorList>
    </citation>
    <scope>NUCLEOTIDE SEQUENCE</scope>
</reference>
<name>A0AAU7J862_9CAUD</name>
<organism evidence="1">
    <name type="scientific">Xanthomonas phage MK21</name>
    <dbReference type="NCBI Taxonomy" id="3148942"/>
    <lineage>
        <taxon>Viruses</taxon>
        <taxon>Duplodnaviria</taxon>
        <taxon>Heunggongvirae</taxon>
        <taxon>Uroviricota</taxon>
        <taxon>Caudoviricetes</taxon>
    </lineage>
</organism>
<dbReference type="EMBL" id="PP780467">
    <property type="protein sequence ID" value="XBN74698.1"/>
    <property type="molecule type" value="Genomic_DNA"/>
</dbReference>
<protein>
    <submittedName>
        <fullName evidence="1">Uncharacterized protein</fullName>
    </submittedName>
</protein>